<evidence type="ECO:0000313" key="4">
    <source>
        <dbReference type="Proteomes" id="UP000306954"/>
    </source>
</evidence>
<evidence type="ECO:0000313" key="2">
    <source>
        <dbReference type="EMBL" id="TIB14609.1"/>
    </source>
</evidence>
<dbReference type="AlphaFoldDB" id="A0A4T0IQH3"/>
<dbReference type="InterPro" id="IPR036629">
    <property type="entry name" value="YjbJ_sf"/>
</dbReference>
<proteinExistence type="predicted"/>
<dbReference type="OMA" id="MSGYKAN"/>
<evidence type="ECO:0008006" key="6">
    <source>
        <dbReference type="Google" id="ProtNLM"/>
    </source>
</evidence>
<gene>
    <name evidence="3" type="ORF">E3P86_00484</name>
    <name evidence="2" type="ORF">E3P90_01207</name>
</gene>
<feature type="region of interest" description="Disordered" evidence="1">
    <location>
        <begin position="25"/>
        <end position="44"/>
    </location>
</feature>
<protein>
    <recommendedName>
        <fullName evidence="6">CsbD-like domain-containing protein</fullName>
    </recommendedName>
</protein>
<reference evidence="4 5" key="1">
    <citation type="submission" date="2019-03" db="EMBL/GenBank/DDBJ databases">
        <title>Sequencing 23 genomes of Wallemia ichthyophaga.</title>
        <authorList>
            <person name="Gostincar C."/>
        </authorList>
    </citation>
    <scope>NUCLEOTIDE SEQUENCE [LARGE SCALE GENOMIC DNA]</scope>
    <source>
        <strain evidence="3 5">EXF-6200</strain>
        <strain evidence="2 4">EXF-8621</strain>
    </source>
</reference>
<dbReference type="SUPFAM" id="SSF69047">
    <property type="entry name" value="Hypothetical protein YjbJ"/>
    <property type="match status" value="1"/>
</dbReference>
<evidence type="ECO:0000256" key="1">
    <source>
        <dbReference type="SAM" id="MobiDB-lite"/>
    </source>
</evidence>
<dbReference type="EMBL" id="SPOF01000010">
    <property type="protein sequence ID" value="TIB14609.1"/>
    <property type="molecule type" value="Genomic_DNA"/>
</dbReference>
<feature type="compositionally biased region" description="Basic and acidic residues" evidence="1">
    <location>
        <begin position="29"/>
        <end position="44"/>
    </location>
</feature>
<dbReference type="Proteomes" id="UP000306954">
    <property type="component" value="Unassembled WGS sequence"/>
</dbReference>
<dbReference type="PANTHER" id="PTHR40460">
    <property type="entry name" value="CHROMOSOME 1, WHOLE GENOME SHOTGUN SEQUENCE"/>
    <property type="match status" value="1"/>
</dbReference>
<dbReference type="OrthoDB" id="9999611at2759"/>
<organism evidence="2 4">
    <name type="scientific">Wallemia ichthyophaga</name>
    <dbReference type="NCBI Taxonomy" id="245174"/>
    <lineage>
        <taxon>Eukaryota</taxon>
        <taxon>Fungi</taxon>
        <taxon>Dikarya</taxon>
        <taxon>Basidiomycota</taxon>
        <taxon>Wallemiomycotina</taxon>
        <taxon>Wallemiomycetes</taxon>
        <taxon>Wallemiales</taxon>
        <taxon>Wallemiaceae</taxon>
        <taxon>Wallemia</taxon>
    </lineage>
</organism>
<accession>A0A4T0IQH3</accession>
<comment type="caution">
    <text evidence="2">The sequence shown here is derived from an EMBL/GenBank/DDBJ whole genome shotgun (WGS) entry which is preliminary data.</text>
</comment>
<dbReference type="Proteomes" id="UP000310689">
    <property type="component" value="Unassembled WGS sequence"/>
</dbReference>
<evidence type="ECO:0000313" key="5">
    <source>
        <dbReference type="Proteomes" id="UP000310689"/>
    </source>
</evidence>
<dbReference type="EMBL" id="SPOI01000011">
    <property type="protein sequence ID" value="TIB42151.1"/>
    <property type="molecule type" value="Genomic_DNA"/>
</dbReference>
<dbReference type="PANTHER" id="PTHR40460:SF1">
    <property type="entry name" value="CSBD-LIKE DOMAIN-CONTAINING PROTEIN"/>
    <property type="match status" value="1"/>
</dbReference>
<feature type="region of interest" description="Disordered" evidence="1">
    <location>
        <begin position="77"/>
        <end position="97"/>
    </location>
</feature>
<name>A0A4T0IQH3_WALIC</name>
<evidence type="ECO:0000313" key="3">
    <source>
        <dbReference type="EMBL" id="TIB42151.1"/>
    </source>
</evidence>
<sequence length="97" mass="10008">MSSPNKSTGMYHSVKGNVVESVGTVTGSEEWKKSGQKEHVDGEAEQKAAQIKDTATGMYDQAAGRVQGVKAAITGDKPGQVSAAAQEESGKAAQKNA</sequence>